<dbReference type="Proteomes" id="UP000031488">
    <property type="component" value="Unassembled WGS sequence"/>
</dbReference>
<proteinExistence type="predicted"/>
<keyword evidence="1" id="KW-0812">Transmembrane</keyword>
<keyword evidence="3" id="KW-1185">Reference proteome</keyword>
<dbReference type="OrthoDB" id="1420765at2"/>
<reference evidence="2 3" key="1">
    <citation type="submission" date="2014-11" db="EMBL/GenBank/DDBJ databases">
        <title>Draft Genome Sequence of Brevibacterium linens AE038-8.</title>
        <authorList>
            <person name="Maizel D."/>
            <person name="Utturkar S.M."/>
            <person name="Brown S.D."/>
            <person name="Ferrero M."/>
            <person name="Rosen B.P."/>
        </authorList>
    </citation>
    <scope>NUCLEOTIDE SEQUENCE [LARGE SCALE GENOMIC DNA]</scope>
    <source>
        <strain evidence="2 3">AE038-8</strain>
    </source>
</reference>
<accession>A0A0B9A2T6</accession>
<dbReference type="RefSeq" id="WP_039208587.1">
    <property type="nucleotide sequence ID" value="NZ_JTJZ01000017.1"/>
</dbReference>
<protein>
    <recommendedName>
        <fullName evidence="4">DUF981 family protein</fullName>
    </recommendedName>
</protein>
<gene>
    <name evidence="2" type="ORF">AE0388_1493</name>
</gene>
<dbReference type="EMBL" id="JTJZ01000017">
    <property type="protein sequence ID" value="KHS53090.1"/>
    <property type="molecule type" value="Genomic_DNA"/>
</dbReference>
<dbReference type="InterPro" id="IPR009324">
    <property type="entry name" value="DUF981"/>
</dbReference>
<evidence type="ECO:0000256" key="1">
    <source>
        <dbReference type="SAM" id="Phobius"/>
    </source>
</evidence>
<dbReference type="AlphaFoldDB" id="A0A0B9A2T6"/>
<evidence type="ECO:0000313" key="2">
    <source>
        <dbReference type="EMBL" id="KHS53090.1"/>
    </source>
</evidence>
<dbReference type="PATRIC" id="fig|1703.6.peg.1386"/>
<keyword evidence="1" id="KW-1133">Transmembrane helix</keyword>
<dbReference type="Pfam" id="PF06168">
    <property type="entry name" value="DUF981"/>
    <property type="match status" value="1"/>
</dbReference>
<feature type="transmembrane region" description="Helical" evidence="1">
    <location>
        <begin position="72"/>
        <end position="95"/>
    </location>
</feature>
<evidence type="ECO:0000313" key="3">
    <source>
        <dbReference type="Proteomes" id="UP000031488"/>
    </source>
</evidence>
<organism evidence="2 3">
    <name type="scientific">Brevibacterium linens</name>
    <dbReference type="NCBI Taxonomy" id="1703"/>
    <lineage>
        <taxon>Bacteria</taxon>
        <taxon>Bacillati</taxon>
        <taxon>Actinomycetota</taxon>
        <taxon>Actinomycetes</taxon>
        <taxon>Micrococcales</taxon>
        <taxon>Brevibacteriaceae</taxon>
        <taxon>Brevibacterium</taxon>
    </lineage>
</organism>
<feature type="transmembrane region" description="Helical" evidence="1">
    <location>
        <begin position="107"/>
        <end position="128"/>
    </location>
</feature>
<feature type="transmembrane region" description="Helical" evidence="1">
    <location>
        <begin position="195"/>
        <end position="216"/>
    </location>
</feature>
<sequence>MGGFFTGVESPGMIDWAAMPTYNTIMSVAVGAGLLAVVLFYRELRRAGGATGTADSAGSKWRGGRHVLNTDGWALIFGVLGLILTLTGLHMTLSWPLAAGGFAFDNVIFGETSLAFGVLMLASAWYLWKRGADLKADVDPLGMAASTVRPLSIFIAALGLALFAIALAGTVYQLFAAPPQEPISGAFADYPVIEATFMSLLFALVGLGAVLFPFAVRTVLRTPVDAPVGGAAISVTGVVWTITGIVFVLFGAMNFYTHIGLIVNTM</sequence>
<keyword evidence="1" id="KW-0472">Membrane</keyword>
<evidence type="ECO:0008006" key="4">
    <source>
        <dbReference type="Google" id="ProtNLM"/>
    </source>
</evidence>
<feature type="transmembrane region" description="Helical" evidence="1">
    <location>
        <begin position="151"/>
        <end position="175"/>
    </location>
</feature>
<feature type="transmembrane region" description="Helical" evidence="1">
    <location>
        <begin position="20"/>
        <end position="41"/>
    </location>
</feature>
<comment type="caution">
    <text evidence="2">The sequence shown here is derived from an EMBL/GenBank/DDBJ whole genome shotgun (WGS) entry which is preliminary data.</text>
</comment>
<feature type="transmembrane region" description="Helical" evidence="1">
    <location>
        <begin position="228"/>
        <end position="256"/>
    </location>
</feature>
<name>A0A0B9A2T6_BRELN</name>